<accession>A0ACB9IX16</accession>
<sequence>MIIKFVYSDLIEGDEDKNPFCCVTKPIKCWKHHLKRLEIQSGDVSPKNGSCELKKYFLTNANISASLCFSLGLK</sequence>
<organism evidence="1 2">
    <name type="scientific">Smallanthus sonchifolius</name>
    <dbReference type="NCBI Taxonomy" id="185202"/>
    <lineage>
        <taxon>Eukaryota</taxon>
        <taxon>Viridiplantae</taxon>
        <taxon>Streptophyta</taxon>
        <taxon>Embryophyta</taxon>
        <taxon>Tracheophyta</taxon>
        <taxon>Spermatophyta</taxon>
        <taxon>Magnoliopsida</taxon>
        <taxon>eudicotyledons</taxon>
        <taxon>Gunneridae</taxon>
        <taxon>Pentapetalae</taxon>
        <taxon>asterids</taxon>
        <taxon>campanulids</taxon>
        <taxon>Asterales</taxon>
        <taxon>Asteraceae</taxon>
        <taxon>Asteroideae</taxon>
        <taxon>Heliantheae alliance</taxon>
        <taxon>Millerieae</taxon>
        <taxon>Smallanthus</taxon>
    </lineage>
</organism>
<gene>
    <name evidence="1" type="ORF">L1987_16940</name>
</gene>
<protein>
    <submittedName>
        <fullName evidence="1">Uncharacterized protein</fullName>
    </submittedName>
</protein>
<proteinExistence type="predicted"/>
<reference evidence="2" key="1">
    <citation type="journal article" date="2022" name="Mol. Ecol. Resour.">
        <title>The genomes of chicory, endive, great burdock and yacon provide insights into Asteraceae palaeo-polyploidization history and plant inulin production.</title>
        <authorList>
            <person name="Fan W."/>
            <person name="Wang S."/>
            <person name="Wang H."/>
            <person name="Wang A."/>
            <person name="Jiang F."/>
            <person name="Liu H."/>
            <person name="Zhao H."/>
            <person name="Xu D."/>
            <person name="Zhang Y."/>
        </authorList>
    </citation>
    <scope>NUCLEOTIDE SEQUENCE [LARGE SCALE GENOMIC DNA]</scope>
    <source>
        <strain evidence="2">cv. Yunnan</strain>
    </source>
</reference>
<dbReference type="EMBL" id="CM042023">
    <property type="protein sequence ID" value="KAI3812233.1"/>
    <property type="molecule type" value="Genomic_DNA"/>
</dbReference>
<keyword evidence="2" id="KW-1185">Reference proteome</keyword>
<evidence type="ECO:0000313" key="1">
    <source>
        <dbReference type="EMBL" id="KAI3812233.1"/>
    </source>
</evidence>
<dbReference type="Proteomes" id="UP001056120">
    <property type="component" value="Linkage Group LG06"/>
</dbReference>
<name>A0ACB9IX16_9ASTR</name>
<evidence type="ECO:0000313" key="2">
    <source>
        <dbReference type="Proteomes" id="UP001056120"/>
    </source>
</evidence>
<reference evidence="1 2" key="2">
    <citation type="journal article" date="2022" name="Mol. Ecol. Resour.">
        <title>The genomes of chicory, endive, great burdock and yacon provide insights into Asteraceae paleo-polyploidization history and plant inulin production.</title>
        <authorList>
            <person name="Fan W."/>
            <person name="Wang S."/>
            <person name="Wang H."/>
            <person name="Wang A."/>
            <person name="Jiang F."/>
            <person name="Liu H."/>
            <person name="Zhao H."/>
            <person name="Xu D."/>
            <person name="Zhang Y."/>
        </authorList>
    </citation>
    <scope>NUCLEOTIDE SEQUENCE [LARGE SCALE GENOMIC DNA]</scope>
    <source>
        <strain evidence="2">cv. Yunnan</strain>
        <tissue evidence="1">Leaves</tissue>
    </source>
</reference>
<comment type="caution">
    <text evidence="1">The sequence shown here is derived from an EMBL/GenBank/DDBJ whole genome shotgun (WGS) entry which is preliminary data.</text>
</comment>